<feature type="compositionally biased region" description="Pro residues" evidence="6">
    <location>
        <begin position="355"/>
        <end position="365"/>
    </location>
</feature>
<dbReference type="CTD" id="13130"/>
<feature type="region of interest" description="Disordered" evidence="6">
    <location>
        <begin position="50"/>
        <end position="83"/>
    </location>
</feature>
<feature type="compositionally biased region" description="Basic and acidic residues" evidence="6">
    <location>
        <begin position="535"/>
        <end position="547"/>
    </location>
</feature>
<comment type="subcellular location">
    <subcellularLocation>
        <location evidence="1">Nucleus</location>
    </subcellularLocation>
</comment>
<evidence type="ECO:0000256" key="1">
    <source>
        <dbReference type="ARBA" id="ARBA00004123"/>
    </source>
</evidence>
<gene>
    <name evidence="9" type="primary">LOC112692204</name>
</gene>
<dbReference type="AlphaFoldDB" id="A0A8B8GJB9"/>
<protein>
    <submittedName>
        <fullName evidence="9">Transcription factor 12 isoform X1</fullName>
    </submittedName>
</protein>
<dbReference type="OrthoDB" id="10034090at2759"/>
<keyword evidence="8" id="KW-1185">Reference proteome</keyword>
<evidence type="ECO:0000313" key="9">
    <source>
        <dbReference type="RefSeq" id="XP_025422582.1"/>
    </source>
</evidence>
<evidence type="ECO:0000256" key="4">
    <source>
        <dbReference type="ARBA" id="ARBA00023163"/>
    </source>
</evidence>
<sequence length="691" mass="74929">MHHYRSREEETSCGADPYFYLRLSAGSVPYNPIKLEVDVKPESRISPVTCLQQQQQQPHHQLHHQQHQHHQQSSPSDAAVMDITGSGGGSIGIACKDQEESTTGIGLLALTQLDGYGEYKSASPYGDGTGVITSVNLHDRVGDGGNDNDDDKVHKYSFGRLIYSSPDDIKHQYGGEEFTPDPARFAAQKPGSSVYNADPYYLDGTGNNSDVWTTSATAQLQSPTTYTTYTNPPNSLLTTSPNMTPNNFPPTNTMLTPENLGYNTIGPNASIPPSGVSPATDGLGTSPLPPMSSLRGAPPSAPSPIAVTPSSMMYPGHNSPTIQSPGDTLGKALASIYPTDQSVSSYSSNPSTPISSPPPLAPLPPTNNAGSWTPGVVPPHPGSPHFPTDHRTIHLGSRMEERLDDAINVLRNHAESQALSLAGVQHSASGIVPLYHQHIGSPHSATATVGGVPNTYQTLSTCQDSDGPIKIERLSNIKKRKEPPDSSDTKPTSSDHLLVNNIVNANSPPNDSSLIKNSKRSRRYCSSADEDGEDPSTKAHREKERRQANNVRESVDDESEDPELKAQREKERRQANNARERIRIRDINEALKELGRMCMTHLKTDKPQTKLGILNMAVEVIMSLEQQVRERNLNPKAACLKRREEEKAEDNVGPKLGHHLSVAQHMVVQAPHFPPMTLPSNQAGLPHNGPQ</sequence>
<dbReference type="GO" id="GO:0000978">
    <property type="term" value="F:RNA polymerase II cis-regulatory region sequence-specific DNA binding"/>
    <property type="evidence" value="ECO:0007669"/>
    <property type="project" value="TreeGrafter"/>
</dbReference>
<dbReference type="Gene3D" id="4.10.280.10">
    <property type="entry name" value="Helix-loop-helix DNA-binding domain"/>
    <property type="match status" value="1"/>
</dbReference>
<reference evidence="9" key="1">
    <citation type="submission" date="2025-08" db="UniProtKB">
        <authorList>
            <consortium name="RefSeq"/>
        </authorList>
    </citation>
    <scope>IDENTIFICATION</scope>
    <source>
        <tissue evidence="9">Whole body</tissue>
    </source>
</reference>
<feature type="region of interest" description="Disordered" evidence="6">
    <location>
        <begin position="267"/>
        <end position="391"/>
    </location>
</feature>
<feature type="compositionally biased region" description="Basic residues" evidence="6">
    <location>
        <begin position="60"/>
        <end position="70"/>
    </location>
</feature>
<keyword evidence="3" id="KW-0238">DNA-binding</keyword>
<dbReference type="RefSeq" id="XP_025422582.1">
    <property type="nucleotide sequence ID" value="XM_025566797.1"/>
</dbReference>
<accession>A0A8B8GJB9</accession>
<dbReference type="GO" id="GO:0000785">
    <property type="term" value="C:chromatin"/>
    <property type="evidence" value="ECO:0007669"/>
    <property type="project" value="TreeGrafter"/>
</dbReference>
<dbReference type="Pfam" id="PF00010">
    <property type="entry name" value="HLH"/>
    <property type="match status" value="1"/>
</dbReference>
<dbReference type="SUPFAM" id="SSF47459">
    <property type="entry name" value="HLH, helix-loop-helix DNA-binding domain"/>
    <property type="match status" value="1"/>
</dbReference>
<evidence type="ECO:0000256" key="5">
    <source>
        <dbReference type="ARBA" id="ARBA00023242"/>
    </source>
</evidence>
<evidence type="ECO:0000259" key="7">
    <source>
        <dbReference type="PROSITE" id="PS50888"/>
    </source>
</evidence>
<dbReference type="GO" id="GO:0000981">
    <property type="term" value="F:DNA-binding transcription factor activity, RNA polymerase II-specific"/>
    <property type="evidence" value="ECO:0007669"/>
    <property type="project" value="TreeGrafter"/>
</dbReference>
<dbReference type="SMART" id="SM00353">
    <property type="entry name" value="HLH"/>
    <property type="match status" value="1"/>
</dbReference>
<keyword evidence="5" id="KW-0539">Nucleus</keyword>
<feature type="compositionally biased region" description="Polar residues" evidence="6">
    <location>
        <begin position="501"/>
        <end position="516"/>
    </location>
</feature>
<proteinExistence type="predicted"/>
<name>A0A8B8GJB9_9HEMI</name>
<dbReference type="PANTHER" id="PTHR11793">
    <property type="entry name" value="BASIC HELIX-LOOP-HELIX TRANSCRIPTION FACTOR"/>
    <property type="match status" value="1"/>
</dbReference>
<feature type="domain" description="BHLH" evidence="7">
    <location>
        <begin position="571"/>
        <end position="624"/>
    </location>
</feature>
<keyword evidence="2" id="KW-0805">Transcription regulation</keyword>
<dbReference type="PROSITE" id="PS50888">
    <property type="entry name" value="BHLH"/>
    <property type="match status" value="1"/>
</dbReference>
<organism evidence="8 9">
    <name type="scientific">Sipha flava</name>
    <name type="common">yellow sugarcane aphid</name>
    <dbReference type="NCBI Taxonomy" id="143950"/>
    <lineage>
        <taxon>Eukaryota</taxon>
        <taxon>Metazoa</taxon>
        <taxon>Ecdysozoa</taxon>
        <taxon>Arthropoda</taxon>
        <taxon>Hexapoda</taxon>
        <taxon>Insecta</taxon>
        <taxon>Pterygota</taxon>
        <taxon>Neoptera</taxon>
        <taxon>Paraneoptera</taxon>
        <taxon>Hemiptera</taxon>
        <taxon>Sternorrhyncha</taxon>
        <taxon>Aphidomorpha</taxon>
        <taxon>Aphidoidea</taxon>
        <taxon>Aphididae</taxon>
        <taxon>Sipha</taxon>
    </lineage>
</organism>
<evidence type="ECO:0000256" key="6">
    <source>
        <dbReference type="SAM" id="MobiDB-lite"/>
    </source>
</evidence>
<evidence type="ECO:0000256" key="3">
    <source>
        <dbReference type="ARBA" id="ARBA00023125"/>
    </source>
</evidence>
<keyword evidence="4" id="KW-0804">Transcription</keyword>
<feature type="compositionally biased region" description="Low complexity" evidence="6">
    <location>
        <begin position="342"/>
        <end position="354"/>
    </location>
</feature>
<dbReference type="GO" id="GO:0005634">
    <property type="term" value="C:nucleus"/>
    <property type="evidence" value="ECO:0007669"/>
    <property type="project" value="UniProtKB-SubCell"/>
</dbReference>
<evidence type="ECO:0000256" key="2">
    <source>
        <dbReference type="ARBA" id="ARBA00023015"/>
    </source>
</evidence>
<dbReference type="GeneID" id="112692204"/>
<feature type="region of interest" description="Disordered" evidence="6">
    <location>
        <begin position="474"/>
        <end position="577"/>
    </location>
</feature>
<dbReference type="GO" id="GO:0046983">
    <property type="term" value="F:protein dimerization activity"/>
    <property type="evidence" value="ECO:0007669"/>
    <property type="project" value="InterPro"/>
</dbReference>
<dbReference type="PANTHER" id="PTHR11793:SF13">
    <property type="entry name" value="PROTEIN DAUGHTERLESS"/>
    <property type="match status" value="1"/>
</dbReference>
<dbReference type="Proteomes" id="UP000694846">
    <property type="component" value="Unplaced"/>
</dbReference>
<dbReference type="FunFam" id="4.10.280.10:FF:000001">
    <property type="entry name" value="Putative transcription factor 12"/>
    <property type="match status" value="1"/>
</dbReference>
<dbReference type="InterPro" id="IPR036638">
    <property type="entry name" value="HLH_DNA-bd_sf"/>
</dbReference>
<feature type="compositionally biased region" description="Basic and acidic residues" evidence="6">
    <location>
        <begin position="562"/>
        <end position="577"/>
    </location>
</feature>
<dbReference type="CDD" id="cd11467">
    <property type="entry name" value="bHLH_E-protein_Da_like"/>
    <property type="match status" value="1"/>
</dbReference>
<dbReference type="InterPro" id="IPR051098">
    <property type="entry name" value="NeuroDiff_E-box_TFs"/>
</dbReference>
<dbReference type="GO" id="GO:0005667">
    <property type="term" value="C:transcription regulator complex"/>
    <property type="evidence" value="ECO:0007669"/>
    <property type="project" value="TreeGrafter"/>
</dbReference>
<evidence type="ECO:0000313" key="8">
    <source>
        <dbReference type="Proteomes" id="UP000694846"/>
    </source>
</evidence>
<dbReference type="InterPro" id="IPR011598">
    <property type="entry name" value="bHLH_dom"/>
</dbReference>
<feature type="region of interest" description="Disordered" evidence="6">
    <location>
        <begin position="224"/>
        <end position="243"/>
    </location>
</feature>